<dbReference type="GO" id="GO:0006506">
    <property type="term" value="P:GPI anchor biosynthetic process"/>
    <property type="evidence" value="ECO:0007669"/>
    <property type="project" value="UniProtKB-KW"/>
</dbReference>
<keyword evidence="10 11" id="KW-0472">Membrane</keyword>
<comment type="subcellular location">
    <subcellularLocation>
        <location evidence="1 11">Endoplasmic reticulum membrane</location>
        <topology evidence="1 11">Multi-pass membrane protein</topology>
    </subcellularLocation>
</comment>
<keyword evidence="5 11" id="KW-0328">Glycosyltransferase</keyword>
<proteinExistence type="inferred from homology"/>
<evidence type="ECO:0000256" key="11">
    <source>
        <dbReference type="RuleBase" id="RU363112"/>
    </source>
</evidence>
<reference evidence="12" key="1">
    <citation type="submission" date="2022-06" db="EMBL/GenBank/DDBJ databases">
        <authorList>
            <person name="Berger JAMES D."/>
            <person name="Berger JAMES D."/>
        </authorList>
    </citation>
    <scope>NUCLEOTIDE SEQUENCE [LARGE SCALE GENOMIC DNA]</scope>
</reference>
<feature type="transmembrane region" description="Helical" evidence="11">
    <location>
        <begin position="12"/>
        <end position="32"/>
    </location>
</feature>
<keyword evidence="4 11" id="KW-0337">GPI-anchor biosynthesis</keyword>
<comment type="pathway">
    <text evidence="2 11">Glycolipid biosynthesis; glycosylphosphatidylinositol-anchor biosynthesis.</text>
</comment>
<keyword evidence="7 11" id="KW-0812">Transmembrane</keyword>
<dbReference type="InterPro" id="IPR007315">
    <property type="entry name" value="PIG-V/Gpi18"/>
</dbReference>
<dbReference type="PANTHER" id="PTHR12468">
    <property type="entry name" value="GPI MANNOSYLTRANSFERASE 2"/>
    <property type="match status" value="1"/>
</dbReference>
<feature type="transmembrane region" description="Helical" evidence="11">
    <location>
        <begin position="398"/>
        <end position="415"/>
    </location>
</feature>
<feature type="transmembrane region" description="Helical" evidence="11">
    <location>
        <begin position="84"/>
        <end position="102"/>
    </location>
</feature>
<name>A0AA85KJ03_TRIRE</name>
<evidence type="ECO:0000256" key="7">
    <source>
        <dbReference type="ARBA" id="ARBA00022692"/>
    </source>
</evidence>
<dbReference type="AlphaFoldDB" id="A0AA85KJ03"/>
<evidence type="ECO:0000256" key="10">
    <source>
        <dbReference type="ARBA" id="ARBA00023136"/>
    </source>
</evidence>
<dbReference type="GO" id="GO:0000009">
    <property type="term" value="F:alpha-1,6-mannosyltransferase activity"/>
    <property type="evidence" value="ECO:0007669"/>
    <property type="project" value="InterPro"/>
</dbReference>
<evidence type="ECO:0000256" key="4">
    <source>
        <dbReference type="ARBA" id="ARBA00022502"/>
    </source>
</evidence>
<comment type="similarity">
    <text evidence="3 11">Belongs to the PIGV family.</text>
</comment>
<feature type="transmembrane region" description="Helical" evidence="11">
    <location>
        <begin position="359"/>
        <end position="377"/>
    </location>
</feature>
<keyword evidence="9 11" id="KW-1133">Transmembrane helix</keyword>
<dbReference type="WBParaSite" id="TREG1_90400.1">
    <property type="protein sequence ID" value="TREG1_90400.1"/>
    <property type="gene ID" value="TREG1_90400"/>
</dbReference>
<evidence type="ECO:0000256" key="2">
    <source>
        <dbReference type="ARBA" id="ARBA00004687"/>
    </source>
</evidence>
<evidence type="ECO:0000256" key="8">
    <source>
        <dbReference type="ARBA" id="ARBA00022824"/>
    </source>
</evidence>
<keyword evidence="8 11" id="KW-0256">Endoplasmic reticulum</keyword>
<dbReference type="Proteomes" id="UP000050795">
    <property type="component" value="Unassembled WGS sequence"/>
</dbReference>
<organism evidence="12 13">
    <name type="scientific">Trichobilharzia regenti</name>
    <name type="common">Nasal bird schistosome</name>
    <dbReference type="NCBI Taxonomy" id="157069"/>
    <lineage>
        <taxon>Eukaryota</taxon>
        <taxon>Metazoa</taxon>
        <taxon>Spiralia</taxon>
        <taxon>Lophotrochozoa</taxon>
        <taxon>Platyhelminthes</taxon>
        <taxon>Trematoda</taxon>
        <taxon>Digenea</taxon>
        <taxon>Strigeidida</taxon>
        <taxon>Schistosomatoidea</taxon>
        <taxon>Schistosomatidae</taxon>
        <taxon>Trichobilharzia</taxon>
    </lineage>
</organism>
<evidence type="ECO:0000256" key="5">
    <source>
        <dbReference type="ARBA" id="ARBA00022676"/>
    </source>
</evidence>
<evidence type="ECO:0000313" key="12">
    <source>
        <dbReference type="Proteomes" id="UP000050795"/>
    </source>
</evidence>
<sequence length="513" mass="59161">MLSLTGIEISLLKWAFVLKCVFTLLIVISSFLPDHDADAFKSPQQPHVGWIDQIILVCFQGFHKWDSVYFTFIAENGYVYEQSLAFFPGFPMLIGLFGRIVTQVCLRSISLLSSILICGFLLNFTLCVAATVFLYRLGVLVLGSSKISFLASILFCCNPAVVFFSSLYSESLFFFLTILGLYLLAIHRTLCSSLLIAFSVACRSNGLLNIGYLGYFLLARSDLRVLVWIDDVNNKQKTALSFILHSISWWINLLTFFLSRLLLLCLCALPFLIYQFYGYLLYCVHEKPFYAIFPSEIPMSLLNFGIDHDYIMPSNYRNMSTSNIPAWCSFIPPFSYTYIQEKWDVGLWKYYQLRQIPNFILAMPVIILCFVCSIVFYRRAPSAYRTLGLHAKTEMDRNMVPYVFHMLFLCAYGVLHINVQVLTRMIFSSCPIVYWFSAYLLREAMPNFEQLMKSSSTSNVKGKFAFLFNDMISICRIINPFQYHLLKHRIILLYFIGYACIGCIMHSNFLPWT</sequence>
<feature type="transmembrane region" description="Helical" evidence="11">
    <location>
        <begin position="491"/>
        <end position="510"/>
    </location>
</feature>
<evidence type="ECO:0000256" key="1">
    <source>
        <dbReference type="ARBA" id="ARBA00004477"/>
    </source>
</evidence>
<dbReference type="GO" id="GO:0005789">
    <property type="term" value="C:endoplasmic reticulum membrane"/>
    <property type="evidence" value="ECO:0007669"/>
    <property type="project" value="UniProtKB-SubCell"/>
</dbReference>
<comment type="function">
    <text evidence="11">Mannosyltransferase involved in glycosylphosphatidylinositol-anchor biosynthesis.</text>
</comment>
<feature type="transmembrane region" description="Helical" evidence="11">
    <location>
        <begin position="250"/>
        <end position="277"/>
    </location>
</feature>
<evidence type="ECO:0000256" key="6">
    <source>
        <dbReference type="ARBA" id="ARBA00022679"/>
    </source>
</evidence>
<dbReference type="EC" id="2.4.1.-" evidence="11"/>
<evidence type="ECO:0000313" key="13">
    <source>
        <dbReference type="WBParaSite" id="TREG1_90400.1"/>
    </source>
</evidence>
<dbReference type="Pfam" id="PF04188">
    <property type="entry name" value="Mannosyl_trans2"/>
    <property type="match status" value="1"/>
</dbReference>
<feature type="transmembrane region" description="Helical" evidence="11">
    <location>
        <begin position="172"/>
        <end position="198"/>
    </location>
</feature>
<reference evidence="13" key="2">
    <citation type="submission" date="2023-11" db="UniProtKB">
        <authorList>
            <consortium name="WormBaseParasite"/>
        </authorList>
    </citation>
    <scope>IDENTIFICATION</scope>
</reference>
<keyword evidence="6 11" id="KW-0808">Transferase</keyword>
<evidence type="ECO:0000256" key="3">
    <source>
        <dbReference type="ARBA" id="ARBA00008698"/>
    </source>
</evidence>
<keyword evidence="12" id="KW-1185">Reference proteome</keyword>
<dbReference type="GO" id="GO:0004376">
    <property type="term" value="F:GPI mannosyltransferase activity"/>
    <property type="evidence" value="ECO:0007669"/>
    <property type="project" value="InterPro"/>
</dbReference>
<feature type="transmembrane region" description="Helical" evidence="11">
    <location>
        <begin position="109"/>
        <end position="135"/>
    </location>
</feature>
<evidence type="ECO:0000256" key="9">
    <source>
        <dbReference type="ARBA" id="ARBA00022989"/>
    </source>
</evidence>
<dbReference type="PANTHER" id="PTHR12468:SF2">
    <property type="entry name" value="GPI MANNOSYLTRANSFERASE 2"/>
    <property type="match status" value="1"/>
</dbReference>
<dbReference type="GO" id="GO:0031501">
    <property type="term" value="C:mannosyltransferase complex"/>
    <property type="evidence" value="ECO:0007669"/>
    <property type="project" value="TreeGrafter"/>
</dbReference>
<protein>
    <recommendedName>
        <fullName evidence="11">GPI mannosyltransferase 2</fullName>
        <ecNumber evidence="11">2.4.1.-</ecNumber>
    </recommendedName>
</protein>
<accession>A0AA85KJ03</accession>